<sequence length="448" mass="50000">MNAVAGSDSDSNQSSDGPQENNLESDSAPQQLHPSDTLIGELSSLRDATRKAIAESYREKERLCRDGEIMQVQISYLKAKIAAAKTELVLQGKLQPESESRSDDRVPMIEEEKSGEFTASDNALSISDDDDGDSMNIQHQQLADVNRQSAERINRRSSSIESGKPPPRARSSLQDSLSASARFSMFDEVGMPNRWKAREEKQKQAQDEADDDDEDTKNSTSDKSAKCDAPESLLQRLQKLIAQRESEIDILEKQTKKMEEETAVCHNKISEMQKEHESSMAVATRERDALLKGIERMGKENDKLDAMIFETSVLQQEKEISGQLLETELRRARKELYQLQAMKKASKRKNKSKTAESANDDTHGGRTTLQVPLNDVDDSERRGGGRMARRGSRRGSDSSAMSSNSMMSALTLDFDDIVDILDYSRHSVEDFDLLLGSFTSNSSNSPFD</sequence>
<proteinExistence type="predicted"/>
<name>A0ABD3MXB2_9STRA</name>
<feature type="compositionally biased region" description="Basic and acidic residues" evidence="2">
    <location>
        <begin position="196"/>
        <end position="206"/>
    </location>
</feature>
<evidence type="ECO:0000313" key="3">
    <source>
        <dbReference type="EMBL" id="KAL3768342.1"/>
    </source>
</evidence>
<reference evidence="3 4" key="1">
    <citation type="submission" date="2024-10" db="EMBL/GenBank/DDBJ databases">
        <title>Updated reference genomes for cyclostephanoid diatoms.</title>
        <authorList>
            <person name="Roberts W.R."/>
            <person name="Alverson A.J."/>
        </authorList>
    </citation>
    <scope>NUCLEOTIDE SEQUENCE [LARGE SCALE GENOMIC DNA]</scope>
    <source>
        <strain evidence="3 4">AJA010-31</strain>
    </source>
</reference>
<dbReference type="Proteomes" id="UP001530400">
    <property type="component" value="Unassembled WGS sequence"/>
</dbReference>
<feature type="compositionally biased region" description="Polar residues" evidence="2">
    <location>
        <begin position="135"/>
        <end position="148"/>
    </location>
</feature>
<feature type="region of interest" description="Disordered" evidence="2">
    <location>
        <begin position="1"/>
        <end position="38"/>
    </location>
</feature>
<evidence type="ECO:0000256" key="1">
    <source>
        <dbReference type="SAM" id="Coils"/>
    </source>
</evidence>
<comment type="caution">
    <text evidence="3">The sequence shown here is derived from an EMBL/GenBank/DDBJ whole genome shotgun (WGS) entry which is preliminary data.</text>
</comment>
<feature type="compositionally biased region" description="Basic and acidic residues" evidence="2">
    <location>
        <begin position="96"/>
        <end position="115"/>
    </location>
</feature>
<keyword evidence="4" id="KW-1185">Reference proteome</keyword>
<evidence type="ECO:0000313" key="4">
    <source>
        <dbReference type="Proteomes" id="UP001530400"/>
    </source>
</evidence>
<dbReference type="EMBL" id="JALLPJ020001349">
    <property type="protein sequence ID" value="KAL3768342.1"/>
    <property type="molecule type" value="Genomic_DNA"/>
</dbReference>
<accession>A0ABD3MXB2</accession>
<keyword evidence="1" id="KW-0175">Coiled coil</keyword>
<feature type="compositionally biased region" description="Polar residues" evidence="2">
    <location>
        <begin position="171"/>
        <end position="181"/>
    </location>
</feature>
<feature type="region of interest" description="Disordered" evidence="2">
    <location>
        <begin position="342"/>
        <end position="403"/>
    </location>
</feature>
<gene>
    <name evidence="3" type="ORF">ACHAWO_006745</name>
</gene>
<evidence type="ECO:0000256" key="2">
    <source>
        <dbReference type="SAM" id="MobiDB-lite"/>
    </source>
</evidence>
<feature type="compositionally biased region" description="Low complexity" evidence="2">
    <location>
        <begin position="7"/>
        <end position="16"/>
    </location>
</feature>
<organism evidence="3 4">
    <name type="scientific">Cyclotella atomus</name>
    <dbReference type="NCBI Taxonomy" id="382360"/>
    <lineage>
        <taxon>Eukaryota</taxon>
        <taxon>Sar</taxon>
        <taxon>Stramenopiles</taxon>
        <taxon>Ochrophyta</taxon>
        <taxon>Bacillariophyta</taxon>
        <taxon>Coscinodiscophyceae</taxon>
        <taxon>Thalassiosirophycidae</taxon>
        <taxon>Stephanodiscales</taxon>
        <taxon>Stephanodiscaceae</taxon>
        <taxon>Cyclotella</taxon>
    </lineage>
</organism>
<feature type="compositionally biased region" description="Polar residues" evidence="2">
    <location>
        <begin position="17"/>
        <end position="34"/>
    </location>
</feature>
<feature type="coiled-coil region" evidence="1">
    <location>
        <begin position="234"/>
        <end position="261"/>
    </location>
</feature>
<feature type="region of interest" description="Disordered" evidence="2">
    <location>
        <begin position="89"/>
        <end position="232"/>
    </location>
</feature>
<dbReference type="AlphaFoldDB" id="A0ABD3MXB2"/>
<protein>
    <submittedName>
        <fullName evidence="3">Uncharacterized protein</fullName>
    </submittedName>
</protein>